<accession>A0AAT9FL12</accession>
<dbReference type="PANTHER" id="PTHR33546:SF1">
    <property type="entry name" value="LARGE, MULTIFUNCTIONAL SECRETED PROTEIN"/>
    <property type="match status" value="1"/>
</dbReference>
<dbReference type="InterPro" id="IPR055557">
    <property type="entry name" value="DUF7133"/>
</dbReference>
<sequence>MKYLLLFLIILPLHAQIRRGDKLPTADERMSEFYQRDAIPLPEGEVMEIGSIALLPDQKIAVGTRRGDVWICTGAYGEDLSQVTWQLFHRGLHEPLGMFYKDGWIHYTDRNEHGRMKDSDGDGRADIIDVIGGDWGINSDYHEYAFGSTPDKDGNVWTTLCLTGSFHANSPWRGWVVRITPDGKMIPTASGVRSPGGIGFNAEGDTFYTDNQGKWNGTSCLKHAKIGSFTGCPVGNIFYKDAPNMGPRPTDPKDGSRIHIERKRIPQLVPPAVQFPHGIVGQSPTAIITDQTQGKFGPFAGQVFVGEQTHSAVQRVFLEKVNGVYQGAVFKFLNGFQCGIVPMRLAEDGTLFTGGTNRGWASTGGKTFSFERVRFTGKTPPEIKTMSVNNDGFTLTFTQPMDAKTVADVSNYSMKTWTYIYQEKYGSPQVDHTTPKVTAAKASPDGLSVRLTVEGLQLGHIHHLETKLPLWHQDAFYTLNEIPK</sequence>
<dbReference type="InterPro" id="IPR011042">
    <property type="entry name" value="6-blade_b-propeller_TolB-like"/>
</dbReference>
<dbReference type="AlphaFoldDB" id="A0AAT9FL12"/>
<evidence type="ECO:0000259" key="1">
    <source>
        <dbReference type="Pfam" id="PF23500"/>
    </source>
</evidence>
<dbReference type="KEGG" id="osu:NT6N_16730"/>
<gene>
    <name evidence="2" type="ORF">NT6N_16730</name>
</gene>
<reference evidence="2" key="1">
    <citation type="submission" date="2024-07" db="EMBL/GenBank/DDBJ databases">
        <title>Complete genome sequence of Verrucomicrobiaceae bacterium NT6N.</title>
        <authorList>
            <person name="Huang C."/>
            <person name="Takami H."/>
            <person name="Hamasaki K."/>
        </authorList>
    </citation>
    <scope>NUCLEOTIDE SEQUENCE</scope>
    <source>
        <strain evidence="2">NT6N</strain>
    </source>
</reference>
<dbReference type="PANTHER" id="PTHR33546">
    <property type="entry name" value="LARGE, MULTIFUNCTIONAL SECRETED PROTEIN-RELATED"/>
    <property type="match status" value="1"/>
</dbReference>
<name>A0AAT9FL12_9BACT</name>
<organism evidence="2">
    <name type="scientific">Oceaniferula spumae</name>
    <dbReference type="NCBI Taxonomy" id="2979115"/>
    <lineage>
        <taxon>Bacteria</taxon>
        <taxon>Pseudomonadati</taxon>
        <taxon>Verrucomicrobiota</taxon>
        <taxon>Verrucomicrobiia</taxon>
        <taxon>Verrucomicrobiales</taxon>
        <taxon>Verrucomicrobiaceae</taxon>
        <taxon>Oceaniferula</taxon>
    </lineage>
</organism>
<evidence type="ECO:0000313" key="2">
    <source>
        <dbReference type="EMBL" id="BDS06633.1"/>
    </source>
</evidence>
<dbReference type="Pfam" id="PF23500">
    <property type="entry name" value="DUF7133"/>
    <property type="match status" value="1"/>
</dbReference>
<dbReference type="SUPFAM" id="SSF63829">
    <property type="entry name" value="Calcium-dependent phosphotriesterase"/>
    <property type="match status" value="1"/>
</dbReference>
<dbReference type="Gene3D" id="2.120.10.30">
    <property type="entry name" value="TolB, C-terminal domain"/>
    <property type="match status" value="1"/>
</dbReference>
<feature type="domain" description="DUF7133" evidence="1">
    <location>
        <begin position="86"/>
        <end position="320"/>
    </location>
</feature>
<proteinExistence type="predicted"/>
<protein>
    <recommendedName>
        <fullName evidence="1">DUF7133 domain-containing protein</fullName>
    </recommendedName>
</protein>
<dbReference type="EMBL" id="AP026866">
    <property type="protein sequence ID" value="BDS06633.1"/>
    <property type="molecule type" value="Genomic_DNA"/>
</dbReference>